<feature type="region of interest" description="Disordered" evidence="4">
    <location>
        <begin position="465"/>
        <end position="498"/>
    </location>
</feature>
<feature type="compositionally biased region" description="Basic residues" evidence="4">
    <location>
        <begin position="234"/>
        <end position="243"/>
    </location>
</feature>
<evidence type="ECO:0000313" key="8">
    <source>
        <dbReference type="EMBL" id="EIW81399.1"/>
    </source>
</evidence>
<accession>A0A5M3MQE2</accession>
<dbReference type="Pfam" id="PF08170">
    <property type="entry name" value="POPLD"/>
    <property type="match status" value="1"/>
</dbReference>
<comment type="caution">
    <text evidence="8">The sequence shown here is derived from an EMBL/GenBank/DDBJ whole genome shotgun (WGS) entry which is preliminary data.</text>
</comment>
<protein>
    <submittedName>
        <fullName evidence="8">POP1-domain-containing protein</fullName>
    </submittedName>
</protein>
<feature type="compositionally biased region" description="Basic residues" evidence="4">
    <location>
        <begin position="76"/>
        <end position="91"/>
    </location>
</feature>
<evidence type="ECO:0000256" key="1">
    <source>
        <dbReference type="ARBA" id="ARBA00004123"/>
    </source>
</evidence>
<feature type="region of interest" description="Disordered" evidence="4">
    <location>
        <begin position="66"/>
        <end position="100"/>
    </location>
</feature>
<reference evidence="9" key="1">
    <citation type="journal article" date="2012" name="Science">
        <title>The Paleozoic origin of enzymatic lignin decomposition reconstructed from 31 fungal genomes.</title>
        <authorList>
            <person name="Floudas D."/>
            <person name="Binder M."/>
            <person name="Riley R."/>
            <person name="Barry K."/>
            <person name="Blanchette R.A."/>
            <person name="Henrissat B."/>
            <person name="Martinez A.T."/>
            <person name="Otillar R."/>
            <person name="Spatafora J.W."/>
            <person name="Yadav J.S."/>
            <person name="Aerts A."/>
            <person name="Benoit I."/>
            <person name="Boyd A."/>
            <person name="Carlson A."/>
            <person name="Copeland A."/>
            <person name="Coutinho P.M."/>
            <person name="de Vries R.P."/>
            <person name="Ferreira P."/>
            <person name="Findley K."/>
            <person name="Foster B."/>
            <person name="Gaskell J."/>
            <person name="Glotzer D."/>
            <person name="Gorecki P."/>
            <person name="Heitman J."/>
            <person name="Hesse C."/>
            <person name="Hori C."/>
            <person name="Igarashi K."/>
            <person name="Jurgens J.A."/>
            <person name="Kallen N."/>
            <person name="Kersten P."/>
            <person name="Kohler A."/>
            <person name="Kuees U."/>
            <person name="Kumar T.K.A."/>
            <person name="Kuo A."/>
            <person name="LaButti K."/>
            <person name="Larrondo L.F."/>
            <person name="Lindquist E."/>
            <person name="Ling A."/>
            <person name="Lombard V."/>
            <person name="Lucas S."/>
            <person name="Lundell T."/>
            <person name="Martin R."/>
            <person name="McLaughlin D.J."/>
            <person name="Morgenstern I."/>
            <person name="Morin E."/>
            <person name="Murat C."/>
            <person name="Nagy L.G."/>
            <person name="Nolan M."/>
            <person name="Ohm R.A."/>
            <person name="Patyshakuliyeva A."/>
            <person name="Rokas A."/>
            <person name="Ruiz-Duenas F.J."/>
            <person name="Sabat G."/>
            <person name="Salamov A."/>
            <person name="Samejima M."/>
            <person name="Schmutz J."/>
            <person name="Slot J.C."/>
            <person name="St John F."/>
            <person name="Stenlid J."/>
            <person name="Sun H."/>
            <person name="Sun S."/>
            <person name="Syed K."/>
            <person name="Tsang A."/>
            <person name="Wiebenga A."/>
            <person name="Young D."/>
            <person name="Pisabarro A."/>
            <person name="Eastwood D.C."/>
            <person name="Martin F."/>
            <person name="Cullen D."/>
            <person name="Grigoriev I.V."/>
            <person name="Hibbett D.S."/>
        </authorList>
    </citation>
    <scope>NUCLEOTIDE SEQUENCE [LARGE SCALE GENOMIC DNA]</scope>
    <source>
        <strain evidence="9">RWD-64-598 SS2</strain>
    </source>
</reference>
<feature type="domain" description="Pop1 N-terminal" evidence="5">
    <location>
        <begin position="98"/>
        <end position="163"/>
    </location>
</feature>
<dbReference type="InterPro" id="IPR055079">
    <property type="entry name" value="POP1_C"/>
</dbReference>
<dbReference type="Proteomes" id="UP000053558">
    <property type="component" value="Unassembled WGS sequence"/>
</dbReference>
<dbReference type="Pfam" id="PF22770">
    <property type="entry name" value="POP1_C"/>
    <property type="match status" value="1"/>
</dbReference>
<feature type="compositionally biased region" description="Acidic residues" evidence="4">
    <location>
        <begin position="772"/>
        <end position="781"/>
    </location>
</feature>
<dbReference type="InterPro" id="IPR029043">
    <property type="entry name" value="GcvT/YgfZ_C"/>
</dbReference>
<name>A0A5M3MQE2_CONPW</name>
<dbReference type="Pfam" id="PF06978">
    <property type="entry name" value="POP1_N"/>
    <property type="match status" value="2"/>
</dbReference>
<evidence type="ECO:0000259" key="7">
    <source>
        <dbReference type="Pfam" id="PF22770"/>
    </source>
</evidence>
<feature type="region of interest" description="Disordered" evidence="4">
    <location>
        <begin position="609"/>
        <end position="645"/>
    </location>
</feature>
<comment type="subcellular location">
    <subcellularLocation>
        <location evidence="1">Nucleus</location>
    </subcellularLocation>
</comment>
<feature type="compositionally biased region" description="Low complexity" evidence="4">
    <location>
        <begin position="244"/>
        <end position="254"/>
    </location>
</feature>
<dbReference type="AlphaFoldDB" id="A0A5M3MQE2"/>
<dbReference type="InterPro" id="IPR039182">
    <property type="entry name" value="Pop1"/>
</dbReference>
<dbReference type="GO" id="GO:0005655">
    <property type="term" value="C:nucleolar ribonuclease P complex"/>
    <property type="evidence" value="ECO:0007669"/>
    <property type="project" value="InterPro"/>
</dbReference>
<evidence type="ECO:0000259" key="6">
    <source>
        <dbReference type="Pfam" id="PF08170"/>
    </source>
</evidence>
<dbReference type="EMBL" id="JH711578">
    <property type="protein sequence ID" value="EIW81399.1"/>
    <property type="molecule type" value="Genomic_DNA"/>
</dbReference>
<evidence type="ECO:0000313" key="9">
    <source>
        <dbReference type="Proteomes" id="UP000053558"/>
    </source>
</evidence>
<dbReference type="SUPFAM" id="SSF101790">
    <property type="entry name" value="Aminomethyltransferase beta-barrel domain"/>
    <property type="match status" value="1"/>
</dbReference>
<dbReference type="GeneID" id="19210408"/>
<sequence>MQGLPSAIDVERFTEARAFEISAMQTAMQNASESSTTRVWQTLPRHLRRRAASHDVRRVPLRLRERARQEMDPVKRKALGRSQPKRGKGKQISRTESLLKRQRDKKWLETHLWHAKRMKMENMWGYRLAVHPNEKSYRSSHRASVHGSIIHDASYYNLIQLEGPETPLLSILENCCDPQGPSLKRGKSGSRTVDTHMYKHAAYPLDLIGPVTIIWKPLSTSPASSADLEESSKKQKQKQKGKQKQASNTVSSASTSSSPRIVWMWCHPAVYQDVFDALHKAGEHVVQAANARGIVEGAHWQVQISNISDSVNVFEIMGPKSSQVIKGALALAGDEDRDEFKKFWASLNDLQTTGSLARGMVAGFKVLDPRLKFPPKNAKPTAGANTSLGKDDPCFCFPTAKLAQSDIWDESARKSLKKPKYKKKDLDERRSKNLIPGTPLRALRQDDRVPLLLIQRSVQNPASIASASLPKSNSASGSISNLGLGGTSSRTSTSHAQEDSAGIHGWTLVIPAGWPMAFLSALTHTGTRVGAQRERATQAFEAGTPYFPRDYPCTGFYEQFASEREAKERAEWERKPPAKRVNFDKCGTRSAWRADWEVVLGLEAPKAQDNAWDKGKGQDLVPAQRDPPATAPTQPSSAVANTNPMKTWLLRGPQVPSLLRTLGDMLNPAAALLAELNALRLKRSLDPLEQQYTPLKAADLWASALVRVRLRVVGRGHPEEMGVLYKVEDRELVEALGRPEPPPPGKGPEAPTEGQEKGRGGDAEKAKAQSGGDEEEEDEYDKVEMDVDFGADEDGSDLQAKHHIPPQESIIGYVTTGNFSLTRGRGFAIGAVPARVYVELQRQAQRLKQPGPVALVRNRNGLVTRPVFLELLDA</sequence>
<feature type="domain" description="POP1 C-terminal" evidence="7">
    <location>
        <begin position="704"/>
        <end position="871"/>
    </location>
</feature>
<dbReference type="KEGG" id="cput:CONPUDRAFT_82357"/>
<keyword evidence="2" id="KW-0819">tRNA processing</keyword>
<feature type="compositionally biased region" description="Basic and acidic residues" evidence="4">
    <location>
        <begin position="754"/>
        <end position="767"/>
    </location>
</feature>
<evidence type="ECO:0000256" key="2">
    <source>
        <dbReference type="ARBA" id="ARBA00022694"/>
    </source>
</evidence>
<feature type="region of interest" description="Disordered" evidence="4">
    <location>
        <begin position="418"/>
        <end position="439"/>
    </location>
</feature>
<dbReference type="GO" id="GO:0000172">
    <property type="term" value="C:ribonuclease MRP complex"/>
    <property type="evidence" value="ECO:0007669"/>
    <property type="project" value="InterPro"/>
</dbReference>
<dbReference type="PANTHER" id="PTHR22731">
    <property type="entry name" value="RIBONUCLEASES P/MRP PROTEIN SUBUNIT POP1"/>
    <property type="match status" value="1"/>
</dbReference>
<feature type="domain" description="Pop1 N-terminal" evidence="5">
    <location>
        <begin position="13"/>
        <end position="93"/>
    </location>
</feature>
<evidence type="ECO:0000259" key="5">
    <source>
        <dbReference type="Pfam" id="PF06978"/>
    </source>
</evidence>
<dbReference type="PANTHER" id="PTHR22731:SF3">
    <property type="entry name" value="RIBONUCLEASES P_MRP PROTEIN SUBUNIT POP1"/>
    <property type="match status" value="1"/>
</dbReference>
<evidence type="ECO:0000256" key="3">
    <source>
        <dbReference type="ARBA" id="ARBA00023242"/>
    </source>
</evidence>
<organism evidence="8 9">
    <name type="scientific">Coniophora puteana (strain RWD-64-598)</name>
    <name type="common">Brown rot fungus</name>
    <dbReference type="NCBI Taxonomy" id="741705"/>
    <lineage>
        <taxon>Eukaryota</taxon>
        <taxon>Fungi</taxon>
        <taxon>Dikarya</taxon>
        <taxon>Basidiomycota</taxon>
        <taxon>Agaricomycotina</taxon>
        <taxon>Agaricomycetes</taxon>
        <taxon>Agaricomycetidae</taxon>
        <taxon>Boletales</taxon>
        <taxon>Coniophorineae</taxon>
        <taxon>Coniophoraceae</taxon>
        <taxon>Coniophora</taxon>
    </lineage>
</organism>
<feature type="compositionally biased region" description="Polar residues" evidence="4">
    <location>
        <begin position="465"/>
        <end position="479"/>
    </location>
</feature>
<keyword evidence="3" id="KW-0539">Nucleus</keyword>
<feature type="region of interest" description="Disordered" evidence="4">
    <location>
        <begin position="221"/>
        <end position="254"/>
    </location>
</feature>
<feature type="region of interest" description="Disordered" evidence="4">
    <location>
        <begin position="736"/>
        <end position="781"/>
    </location>
</feature>
<evidence type="ECO:0000256" key="4">
    <source>
        <dbReference type="SAM" id="MobiDB-lite"/>
    </source>
</evidence>
<dbReference type="OrthoDB" id="442863at2759"/>
<feature type="compositionally biased region" description="Low complexity" evidence="4">
    <location>
        <begin position="627"/>
        <end position="640"/>
    </location>
</feature>
<dbReference type="InterPro" id="IPR009723">
    <property type="entry name" value="Pop1_N"/>
</dbReference>
<keyword evidence="9" id="KW-1185">Reference proteome</keyword>
<proteinExistence type="predicted"/>
<dbReference type="InterPro" id="IPR012590">
    <property type="entry name" value="POPLD_dom"/>
</dbReference>
<dbReference type="GO" id="GO:0001682">
    <property type="term" value="P:tRNA 5'-leader removal"/>
    <property type="evidence" value="ECO:0007669"/>
    <property type="project" value="InterPro"/>
</dbReference>
<gene>
    <name evidence="8" type="ORF">CONPUDRAFT_82357</name>
</gene>
<feature type="compositionally biased region" description="Basic and acidic residues" evidence="4">
    <location>
        <begin position="66"/>
        <end position="75"/>
    </location>
</feature>
<dbReference type="RefSeq" id="XP_007768752.1">
    <property type="nucleotide sequence ID" value="XM_007770562.1"/>
</dbReference>
<dbReference type="OMA" id="KALSPMC"/>
<feature type="domain" description="POPLD" evidence="6">
    <location>
        <begin position="505"/>
        <end position="596"/>
    </location>
</feature>